<sequence length="337" mass="35746">MTSGLLAEVFRGGRVESSHLGRAVVVDSEGDILWSLGDVEAPIFPRSTVKALLALPFVESGAAERLGASQEELALACASHNGEQRHADAAARLLSRVGRDVTCLECGVHWPTYEAAARALATEGHHPTALHNNCSGKHAAMICTACDLGLDPTGYVLPKHPVQREATEILATLTGTAHNEQNRGTDGCSMPTYAIPLRALATGFARFGSSTHMSGGRAVAATKLREAIAAAPFMVAGTGRFDTRIMEHFQTRVFCKMGAEGVMVAALPELGLGFALKADDGGNRAVEVAVTVLLQRFGASLWSPHDEAFMTEQANYPLRNWNGFPIGSMQPAACLIQ</sequence>
<evidence type="ECO:0000313" key="2">
    <source>
        <dbReference type="Proteomes" id="UP001176960"/>
    </source>
</evidence>
<evidence type="ECO:0000313" key="1">
    <source>
        <dbReference type="EMBL" id="CAI9121051.1"/>
    </source>
</evidence>
<comment type="caution">
    <text evidence="1">The sequence shown here is derived from an EMBL/GenBank/DDBJ whole genome shotgun (WGS) entry which is preliminary data.</text>
</comment>
<name>A0AA35XWN4_9PROT</name>
<dbReference type="Pfam" id="PF06089">
    <property type="entry name" value="Asparaginase_II"/>
    <property type="match status" value="1"/>
</dbReference>
<dbReference type="PANTHER" id="PTHR42110">
    <property type="entry name" value="L-ASPARAGINASE, PUTATIVE (AFU_ORTHOLOGUE AFUA_3G11890)-RELATED"/>
    <property type="match status" value="1"/>
</dbReference>
<organism evidence="1 2">
    <name type="scientific">Brytella acorum</name>
    <dbReference type="NCBI Taxonomy" id="2959299"/>
    <lineage>
        <taxon>Bacteria</taxon>
        <taxon>Pseudomonadati</taxon>
        <taxon>Pseudomonadota</taxon>
        <taxon>Alphaproteobacteria</taxon>
        <taxon>Acetobacterales</taxon>
        <taxon>Acetobacteraceae</taxon>
        <taxon>Brytella</taxon>
    </lineage>
</organism>
<dbReference type="Proteomes" id="UP001176960">
    <property type="component" value="Unassembled WGS sequence"/>
</dbReference>
<gene>
    <name evidence="1" type="ORF">LMG32879_001895</name>
</gene>
<dbReference type="AlphaFoldDB" id="A0AA35XWN4"/>
<proteinExistence type="predicted"/>
<reference evidence="1" key="1">
    <citation type="submission" date="2023-03" db="EMBL/GenBank/DDBJ databases">
        <authorList>
            <person name="Cleenwerck I."/>
        </authorList>
    </citation>
    <scope>NUCLEOTIDE SEQUENCE</scope>
    <source>
        <strain evidence="1">LMG 32879</strain>
    </source>
</reference>
<dbReference type="RefSeq" id="WP_289842154.1">
    <property type="nucleotide sequence ID" value="NZ_CATKSH010000010.1"/>
</dbReference>
<dbReference type="InterPro" id="IPR010349">
    <property type="entry name" value="Asparaginase_II"/>
</dbReference>
<accession>A0AA35XWN4</accession>
<dbReference type="PANTHER" id="PTHR42110:SF1">
    <property type="entry name" value="L-ASPARAGINASE, PUTATIVE (AFU_ORTHOLOGUE AFUA_3G11890)-RELATED"/>
    <property type="match status" value="1"/>
</dbReference>
<keyword evidence="2" id="KW-1185">Reference proteome</keyword>
<protein>
    <submittedName>
        <fullName evidence="1">Asparaginase</fullName>
    </submittedName>
</protein>
<dbReference type="EMBL" id="CATKSH010000010">
    <property type="protein sequence ID" value="CAI9121051.1"/>
    <property type="molecule type" value="Genomic_DNA"/>
</dbReference>